<dbReference type="Gene3D" id="3.30.420.40">
    <property type="match status" value="2"/>
</dbReference>
<evidence type="ECO:0000256" key="1">
    <source>
        <dbReference type="ARBA" id="ARBA00022741"/>
    </source>
</evidence>
<dbReference type="OrthoDB" id="2963168at2759"/>
<evidence type="ECO:0000313" key="5">
    <source>
        <dbReference type="Proteomes" id="UP000019487"/>
    </source>
</evidence>
<feature type="compositionally biased region" description="Basic and acidic residues" evidence="3">
    <location>
        <begin position="711"/>
        <end position="732"/>
    </location>
</feature>
<dbReference type="SUPFAM" id="SSF53067">
    <property type="entry name" value="Actin-like ATPase domain"/>
    <property type="match status" value="2"/>
</dbReference>
<evidence type="ECO:0000256" key="3">
    <source>
        <dbReference type="SAM" id="MobiDB-lite"/>
    </source>
</evidence>
<reference evidence="4 5" key="1">
    <citation type="journal article" date="2014" name="Genome Announc.">
        <title>Draft genome sequence of Sclerotinia borealis, a psychrophilic plant pathogenic fungus.</title>
        <authorList>
            <person name="Mardanov A.V."/>
            <person name="Beletsky A.V."/>
            <person name="Kadnikov V.V."/>
            <person name="Ignatov A.N."/>
            <person name="Ravin N.V."/>
        </authorList>
    </citation>
    <scope>NUCLEOTIDE SEQUENCE [LARGE SCALE GENOMIC DNA]</scope>
    <source>
        <strain evidence="5">F-4157</strain>
    </source>
</reference>
<feature type="region of interest" description="Disordered" evidence="3">
    <location>
        <begin position="1444"/>
        <end position="1486"/>
    </location>
</feature>
<dbReference type="InterPro" id="IPR043129">
    <property type="entry name" value="ATPase_NBD"/>
</dbReference>
<dbReference type="InterPro" id="IPR013126">
    <property type="entry name" value="Hsp_70_fam"/>
</dbReference>
<keyword evidence="5" id="KW-1185">Reference proteome</keyword>
<proteinExistence type="predicted"/>
<feature type="region of interest" description="Disordered" evidence="3">
    <location>
        <begin position="966"/>
        <end position="1019"/>
    </location>
</feature>
<gene>
    <name evidence="4" type="ORF">SBOR_2758</name>
</gene>
<keyword evidence="2" id="KW-0067">ATP-binding</keyword>
<feature type="region of interest" description="Disordered" evidence="3">
    <location>
        <begin position="1328"/>
        <end position="1359"/>
    </location>
</feature>
<dbReference type="PANTHER" id="PTHR14187">
    <property type="entry name" value="ALPHA KINASE/ELONGATION FACTOR 2 KINASE"/>
    <property type="match status" value="1"/>
</dbReference>
<dbReference type="EMBL" id="AYSA01000120">
    <property type="protein sequence ID" value="ESZ96837.1"/>
    <property type="molecule type" value="Genomic_DNA"/>
</dbReference>
<feature type="compositionally biased region" description="Polar residues" evidence="3">
    <location>
        <begin position="698"/>
        <end position="707"/>
    </location>
</feature>
<feature type="region of interest" description="Disordered" evidence="3">
    <location>
        <begin position="1"/>
        <end position="40"/>
    </location>
</feature>
<dbReference type="GO" id="GO:0005524">
    <property type="term" value="F:ATP binding"/>
    <property type="evidence" value="ECO:0007669"/>
    <property type="project" value="UniProtKB-KW"/>
</dbReference>
<name>W9CJC2_SCLBF</name>
<feature type="region of interest" description="Disordered" evidence="3">
    <location>
        <begin position="698"/>
        <end position="781"/>
    </location>
</feature>
<dbReference type="PANTHER" id="PTHR14187:SF82">
    <property type="entry name" value="FAMILY CHAPERONE, PUTATIVE (AFU_ORTHOLOGUE AFUA_7G08575)-RELATED"/>
    <property type="match status" value="1"/>
</dbReference>
<dbReference type="Pfam" id="PF00012">
    <property type="entry name" value="HSP70"/>
    <property type="match status" value="1"/>
</dbReference>
<feature type="compositionally biased region" description="Low complexity" evidence="3">
    <location>
        <begin position="1223"/>
        <end position="1232"/>
    </location>
</feature>
<evidence type="ECO:0000313" key="4">
    <source>
        <dbReference type="EMBL" id="ESZ96837.1"/>
    </source>
</evidence>
<feature type="compositionally biased region" description="Low complexity" evidence="3">
    <location>
        <begin position="21"/>
        <end position="32"/>
    </location>
</feature>
<dbReference type="GO" id="GO:0140662">
    <property type="term" value="F:ATP-dependent protein folding chaperone"/>
    <property type="evidence" value="ECO:0007669"/>
    <property type="project" value="InterPro"/>
</dbReference>
<organism evidence="4 5">
    <name type="scientific">Sclerotinia borealis (strain F-4128)</name>
    <dbReference type="NCBI Taxonomy" id="1432307"/>
    <lineage>
        <taxon>Eukaryota</taxon>
        <taxon>Fungi</taxon>
        <taxon>Dikarya</taxon>
        <taxon>Ascomycota</taxon>
        <taxon>Pezizomycotina</taxon>
        <taxon>Leotiomycetes</taxon>
        <taxon>Helotiales</taxon>
        <taxon>Sclerotiniaceae</taxon>
        <taxon>Sclerotinia</taxon>
    </lineage>
</organism>
<dbReference type="Proteomes" id="UP000019487">
    <property type="component" value="Unassembled WGS sequence"/>
</dbReference>
<feature type="compositionally biased region" description="Basic and acidic residues" evidence="3">
    <location>
        <begin position="1449"/>
        <end position="1458"/>
    </location>
</feature>
<dbReference type="Gene3D" id="3.90.640.10">
    <property type="entry name" value="Actin, Chain A, domain 4"/>
    <property type="match status" value="1"/>
</dbReference>
<feature type="region of interest" description="Disordered" evidence="3">
    <location>
        <begin position="90"/>
        <end position="109"/>
    </location>
</feature>
<feature type="compositionally biased region" description="Low complexity" evidence="3">
    <location>
        <begin position="1472"/>
        <end position="1486"/>
    </location>
</feature>
<accession>W9CJC2</accession>
<protein>
    <submittedName>
        <fullName evidence="4">Hsp70 family chaperone</fullName>
    </submittedName>
</protein>
<dbReference type="CDD" id="cd10170">
    <property type="entry name" value="ASKHA_NBD_HSP70"/>
    <property type="match status" value="1"/>
</dbReference>
<feature type="region of interest" description="Disordered" evidence="3">
    <location>
        <begin position="1208"/>
        <end position="1246"/>
    </location>
</feature>
<evidence type="ECO:0000256" key="2">
    <source>
        <dbReference type="ARBA" id="ARBA00022840"/>
    </source>
</evidence>
<sequence>MNLNLPIRTASRRNDESRNHYTSGSYTPTSSTEAIARPIREPAPVNERLIVGLDFGTTYSGVAVVYTSNPDDVDIIKSWPGSNGITSDKVPTEIGYSRPPGSPAGTEPTIKWGCQFRPEEPRLRCIKLFLDRSQKLPFYVSPAETANQLKEHSKNVVDAVSDYLTQIYKHTIETLTRRYGELFMSTTKLEFVLTCPAVWSDAAKNTTLQAAERAGMGDKSAIQMISEPEAAAVYTLKAIQPNHLQAGDNFVVCDAGGGTVDLIAYKIISLKPLQVKESAVGTGGLCGSAFLNYRFEEHCKSRIGVARFEEMKMKKAKTWQMGLKYWEEYVKRDFDEENNTEFNIPLPGLADDIDAGLDGGFFIMTTAQVKEIFEPVVKEVCDLVQGQVDGIRQKGGIVSGIVLVGGFGQSNHLYKRLKSHFNSAAPPPYSERPTHAQSVALAESNSVEVMQPINAWTAVVRGAVLKGLEGSVVVSRKARMHYGTSYATVYDEDKHNVSERYWSPLWERWMVSDRMQWHLNKGDTLSTDTPISFHYTRNFRPGQSLIVSDDLIACDSDVEPPASYTRDLISVCKLTTDLGAVPKSLYTRLTTTRGVEFLNLDFTLEMVVESAGLAFELKVDGFRFLYIKNMKMPILDIGHDVLRGRLQRHSGKSSRDGGALTNRQKEHFAKVKASLRSGGQKNSAARWSIFDKISVDQSQRQSLSHANSGRYYEHTSRRERERGEVGREHRDDTEEYDDEPPASNSLRRESQAIHANNRSPSIEIVQRNSVPDDDLYNATPPPLRIKRERAASLELRGIPRNYESREPKEESMEEKRRKLLNQGDWVGLRIRRLPQLNFHPPKHDEDIGRRRNVKDGHRARYSKLQTRISSPFATRKAQIREQGEGYLRERIPKSDVRISIGGRVVPPGISSSSRPSKFIRQSTPRKMHRILSSDEMLLDDEYNMEDRVDLNSDRFLSAFEARTRGNRRNQDSAMSIPSSRDQVARRTHRHQERPEGLERAALSKANRNVNPDELGGKTSQFPRTAVKSVCDARMKQPIPMRPKKHPVLHLSSPKCNSSVLVQVGGFKRVVPEDQVMDDDIWKTWMAPSTGTEYGNLDYQSEGSSKGRIASISPGISATLIFREGASNGLKSDNESSGGQYDYSESWKGCESSMILEPTEPSEGKIPRSDNVNHISHNEVPHSSDFYDQPLSSDNHELIDDMGVRVASDQYENEDESSIEPHCSQSSQRTSSSIPWNPPRSPSPDTTAFCQRKLFESPQSKTSPLQQEPAVARQIAEPEETTLQHQVMLSKLDQNTDMIKDCPARIVEKETDQNELWMKFVFDDDSEEEGVLSRKTRPTRTGPAIIQGKSPRGNTNMTPSRLPAIHERRKEELSPTFSTFVHNSVDSESPLRPRFVASARSRDIWQNPQLGENRAPEDEINQFTGFSTYAQQSNDNDSLLELSARNRGTQYKERQREVNRNAGAKSPYPTKFNMSNSSSSSTSEPESVSMVVVPGSQVDVSEPAQSKSFLGIQRKVVFTKPQPFVGLRANVQSSSPDRTMYIGGGGTKQQIRGDYGIGLAEEIEDE</sequence>
<dbReference type="HOGENOM" id="CLU_245725_0_0_1"/>
<keyword evidence="1" id="KW-0547">Nucleotide-binding</keyword>
<comment type="caution">
    <text evidence="4">The sequence shown here is derived from an EMBL/GenBank/DDBJ whole genome shotgun (WGS) entry which is preliminary data.</text>
</comment>
<feature type="compositionally biased region" description="Polar residues" evidence="3">
    <location>
        <begin position="971"/>
        <end position="981"/>
    </location>
</feature>
<dbReference type="STRING" id="1432307.W9CJC2"/>